<dbReference type="PIRSF" id="PIRSF037984">
    <property type="entry name" value="Met_synth_TM0269_prd"/>
    <property type="match status" value="1"/>
</dbReference>
<dbReference type="InterPro" id="IPR017342">
    <property type="entry name" value="S-AdoMet-dep_Met_synth_prd"/>
</dbReference>
<reference evidence="1 2" key="1">
    <citation type="submission" date="2017-02" db="EMBL/GenBank/DDBJ databases">
        <authorList>
            <person name="Peterson S.W."/>
        </authorList>
    </citation>
    <scope>NUCLEOTIDE SEQUENCE [LARGE SCALE GENOMIC DNA]</scope>
    <source>
        <strain evidence="1 2">DSM 15102</strain>
    </source>
</reference>
<accession>A0A1T4M7K3</accession>
<proteinExistence type="predicted"/>
<dbReference type="GO" id="GO:0008705">
    <property type="term" value="F:methionine synthase activity"/>
    <property type="evidence" value="ECO:0007669"/>
    <property type="project" value="InterPro"/>
</dbReference>
<dbReference type="Gene3D" id="3.40.109.40">
    <property type="match status" value="1"/>
</dbReference>
<name>A0A1T4M7K3_9FIRM</name>
<organism evidence="1 2">
    <name type="scientific">Garciella nitratireducens DSM 15102</name>
    <dbReference type="NCBI Taxonomy" id="1121911"/>
    <lineage>
        <taxon>Bacteria</taxon>
        <taxon>Bacillati</taxon>
        <taxon>Bacillota</taxon>
        <taxon>Clostridia</taxon>
        <taxon>Eubacteriales</taxon>
        <taxon>Eubacteriaceae</taxon>
        <taxon>Garciella</taxon>
    </lineage>
</organism>
<dbReference type="Proteomes" id="UP000196365">
    <property type="component" value="Unassembled WGS sequence"/>
</dbReference>
<dbReference type="AlphaFoldDB" id="A0A1T4M7K3"/>
<keyword evidence="2" id="KW-1185">Reference proteome</keyword>
<dbReference type="EMBL" id="FUWV01000006">
    <property type="protein sequence ID" value="SJZ63010.1"/>
    <property type="molecule type" value="Genomic_DNA"/>
</dbReference>
<protein>
    <recommendedName>
        <fullName evidence="3">Vitamin B12 dependent methionine synthase, activation domain</fullName>
    </recommendedName>
</protein>
<gene>
    <name evidence="1" type="ORF">SAMN02745973_01230</name>
</gene>
<sequence>MCHNKEISKWGERLKIRKSEVLRYLGYKGQKLDERLVKLIEDCIKEIQKIANPHYIYQECRIDWRQKKGIVLGKDLVLSGEDIKHHLKGCDKCFVLAATLGPEVDRQIKNYQLVDMTRAVILDTCASEAIEGVCDDAQREIEKIMMQKGYNITSRFSPGYGDLPIHLQLKILSYINAPSKIGLTSTRDSLLIPRKSVTAFIGCSKKVLQKEEKSCNSCNAYEFCKFRKETIDCECIQGNRE</sequence>
<dbReference type="SUPFAM" id="SSF56507">
    <property type="entry name" value="Methionine synthase activation domain-like"/>
    <property type="match status" value="1"/>
</dbReference>
<evidence type="ECO:0000313" key="2">
    <source>
        <dbReference type="Proteomes" id="UP000196365"/>
    </source>
</evidence>
<evidence type="ECO:0008006" key="3">
    <source>
        <dbReference type="Google" id="ProtNLM"/>
    </source>
</evidence>
<evidence type="ECO:0000313" key="1">
    <source>
        <dbReference type="EMBL" id="SJZ63010.1"/>
    </source>
</evidence>
<dbReference type="InterPro" id="IPR037010">
    <property type="entry name" value="VitB12-dep_Met_synth_activ_sf"/>
</dbReference>